<gene>
    <name evidence="3" type="ORF">LCGC14_0892520</name>
</gene>
<dbReference type="InterPro" id="IPR028098">
    <property type="entry name" value="Glyco_trans_4-like_N"/>
</dbReference>
<evidence type="ECO:0000259" key="2">
    <source>
        <dbReference type="Pfam" id="PF13439"/>
    </source>
</evidence>
<dbReference type="SUPFAM" id="SSF53756">
    <property type="entry name" value="UDP-Glycosyltransferase/glycogen phosphorylase"/>
    <property type="match status" value="1"/>
</dbReference>
<accession>A0A0F9P3L6</accession>
<evidence type="ECO:0000313" key="3">
    <source>
        <dbReference type="EMBL" id="KKN24674.1"/>
    </source>
</evidence>
<dbReference type="GO" id="GO:0016757">
    <property type="term" value="F:glycosyltransferase activity"/>
    <property type="evidence" value="ECO:0007669"/>
    <property type="project" value="InterPro"/>
</dbReference>
<dbReference type="PANTHER" id="PTHR45947">
    <property type="entry name" value="SULFOQUINOVOSYL TRANSFERASE SQD2"/>
    <property type="match status" value="1"/>
</dbReference>
<evidence type="ECO:0008006" key="4">
    <source>
        <dbReference type="Google" id="ProtNLM"/>
    </source>
</evidence>
<comment type="caution">
    <text evidence="3">The sequence shown here is derived from an EMBL/GenBank/DDBJ whole genome shotgun (WGS) entry which is preliminary data.</text>
</comment>
<dbReference type="Pfam" id="PF13439">
    <property type="entry name" value="Glyco_transf_4"/>
    <property type="match status" value="1"/>
</dbReference>
<dbReference type="InterPro" id="IPR001296">
    <property type="entry name" value="Glyco_trans_1"/>
</dbReference>
<proteinExistence type="predicted"/>
<dbReference type="InterPro" id="IPR050194">
    <property type="entry name" value="Glycosyltransferase_grp1"/>
</dbReference>
<evidence type="ECO:0000259" key="1">
    <source>
        <dbReference type="Pfam" id="PF00534"/>
    </source>
</evidence>
<protein>
    <recommendedName>
        <fullName evidence="4">Glycosyl transferase family 1 domain-containing protein</fullName>
    </recommendedName>
</protein>
<dbReference type="AlphaFoldDB" id="A0A0F9P3L6"/>
<sequence length="354" mass="40612">MIRVLHFADVINAYDFIDNIVYNCDSSRFYVCLHEMGKRKNLKIIKRELLLLIAVLKNNKFDILHTHHFIPTVIGIIAAKIAGTKCIVFGRHYSNEFYHIKNPLKRFAYFQLEKLIHRFVDAIVVPSKMVYKILEKQNARMDKVHTIHYGFDFSRFKVSDEQVEEVRKEFQLDGRNVISMIARLVPQKGHGKLLVALQMLPNYLGRFVCLIMGDGPCRKELENLAMQLGLEGYVKFLGHRPDVLALIAASDVVVQPSMQDSFCQVIVEAMAMRTPIVMTRIGAAEEIIEDGVSGLLVPQGDIRSMRDAIDDLISNPEYRRELAEAGYKSIRKLVDIRDIVKITEELYVELMEGQ</sequence>
<organism evidence="3">
    <name type="scientific">marine sediment metagenome</name>
    <dbReference type="NCBI Taxonomy" id="412755"/>
    <lineage>
        <taxon>unclassified sequences</taxon>
        <taxon>metagenomes</taxon>
        <taxon>ecological metagenomes</taxon>
    </lineage>
</organism>
<dbReference type="Gene3D" id="3.40.50.2000">
    <property type="entry name" value="Glycogen Phosphorylase B"/>
    <property type="match status" value="2"/>
</dbReference>
<dbReference type="PANTHER" id="PTHR45947:SF3">
    <property type="entry name" value="SULFOQUINOVOSYL TRANSFERASE SQD2"/>
    <property type="match status" value="1"/>
</dbReference>
<feature type="domain" description="Glycosyl transferase family 1" evidence="1">
    <location>
        <begin position="164"/>
        <end position="328"/>
    </location>
</feature>
<dbReference type="EMBL" id="LAZR01002865">
    <property type="protein sequence ID" value="KKN24674.1"/>
    <property type="molecule type" value="Genomic_DNA"/>
</dbReference>
<reference evidence="3" key="1">
    <citation type="journal article" date="2015" name="Nature">
        <title>Complex archaea that bridge the gap between prokaryotes and eukaryotes.</title>
        <authorList>
            <person name="Spang A."/>
            <person name="Saw J.H."/>
            <person name="Jorgensen S.L."/>
            <person name="Zaremba-Niedzwiedzka K."/>
            <person name="Martijn J."/>
            <person name="Lind A.E."/>
            <person name="van Eijk R."/>
            <person name="Schleper C."/>
            <person name="Guy L."/>
            <person name="Ettema T.J."/>
        </authorList>
    </citation>
    <scope>NUCLEOTIDE SEQUENCE</scope>
</reference>
<feature type="domain" description="Glycosyltransferase subfamily 4-like N-terminal" evidence="2">
    <location>
        <begin position="39"/>
        <end position="155"/>
    </location>
</feature>
<name>A0A0F9P3L6_9ZZZZ</name>
<dbReference type="Pfam" id="PF00534">
    <property type="entry name" value="Glycos_transf_1"/>
    <property type="match status" value="1"/>
</dbReference>